<dbReference type="Gramene" id="LPERR09G14850.1">
    <property type="protein sequence ID" value="LPERR09G14850.1"/>
    <property type="gene ID" value="LPERR09G14850"/>
</dbReference>
<dbReference type="Gene3D" id="1.10.510.10">
    <property type="entry name" value="Transferase(Phosphotransferase) domain 1"/>
    <property type="match status" value="2"/>
</dbReference>
<dbReference type="Proteomes" id="UP000032180">
    <property type="component" value="Chromosome 9"/>
</dbReference>
<dbReference type="InterPro" id="IPR011009">
    <property type="entry name" value="Kinase-like_dom_sf"/>
</dbReference>
<accession>A0A0D9XGI2</accession>
<keyword evidence="11" id="KW-0675">Receptor</keyword>
<evidence type="ECO:0000256" key="2">
    <source>
        <dbReference type="ARBA" id="ARBA00012513"/>
    </source>
</evidence>
<evidence type="ECO:0000256" key="11">
    <source>
        <dbReference type="ARBA" id="ARBA00023170"/>
    </source>
</evidence>
<dbReference type="FunFam" id="1.10.510.10:FF:000060">
    <property type="entry name" value="G-type lectin S-receptor-like serine/threonine-protein kinase"/>
    <property type="match status" value="1"/>
</dbReference>
<dbReference type="GO" id="GO:0051707">
    <property type="term" value="P:response to other organism"/>
    <property type="evidence" value="ECO:0007669"/>
    <property type="project" value="UniProtKB-ARBA"/>
</dbReference>
<evidence type="ECO:0000259" key="18">
    <source>
        <dbReference type="PROSITE" id="PS50948"/>
    </source>
</evidence>
<evidence type="ECO:0000313" key="20">
    <source>
        <dbReference type="Proteomes" id="UP000032180"/>
    </source>
</evidence>
<reference evidence="19 20" key="1">
    <citation type="submission" date="2012-08" db="EMBL/GenBank/DDBJ databases">
        <title>Oryza genome evolution.</title>
        <authorList>
            <person name="Wing R.A."/>
        </authorList>
    </citation>
    <scope>NUCLEOTIDE SEQUENCE</scope>
</reference>
<feature type="domain" description="Bulb-type lectin" evidence="17">
    <location>
        <begin position="162"/>
        <end position="290"/>
    </location>
</feature>
<evidence type="ECO:0000256" key="5">
    <source>
        <dbReference type="ARBA" id="ARBA00022679"/>
    </source>
</evidence>
<comment type="catalytic activity">
    <reaction evidence="13">
        <text>L-threonyl-[protein] + ATP = O-phospho-L-threonyl-[protein] + ADP + H(+)</text>
        <dbReference type="Rhea" id="RHEA:46608"/>
        <dbReference type="Rhea" id="RHEA-COMP:11060"/>
        <dbReference type="Rhea" id="RHEA-COMP:11605"/>
        <dbReference type="ChEBI" id="CHEBI:15378"/>
        <dbReference type="ChEBI" id="CHEBI:30013"/>
        <dbReference type="ChEBI" id="CHEBI:30616"/>
        <dbReference type="ChEBI" id="CHEBI:61977"/>
        <dbReference type="ChEBI" id="CHEBI:456216"/>
        <dbReference type="EC" id="2.7.11.1"/>
    </reaction>
</comment>
<dbReference type="PROSITE" id="PS00107">
    <property type="entry name" value="PROTEIN_KINASE_ATP"/>
    <property type="match status" value="1"/>
</dbReference>
<evidence type="ECO:0000256" key="8">
    <source>
        <dbReference type="ARBA" id="ARBA00022777"/>
    </source>
</evidence>
<dbReference type="GO" id="GO:0048544">
    <property type="term" value="P:recognition of pollen"/>
    <property type="evidence" value="ECO:0007669"/>
    <property type="project" value="InterPro"/>
</dbReference>
<keyword evidence="7 15" id="KW-0547">Nucleotide-binding</keyword>
<dbReference type="Gene3D" id="3.30.200.20">
    <property type="entry name" value="Phosphorylase Kinase, domain 1"/>
    <property type="match status" value="1"/>
</dbReference>
<evidence type="ECO:0000256" key="10">
    <source>
        <dbReference type="ARBA" id="ARBA00023157"/>
    </source>
</evidence>
<feature type="domain" description="Protein kinase" evidence="16">
    <location>
        <begin position="654"/>
        <end position="932"/>
    </location>
</feature>
<dbReference type="GO" id="GO:0004674">
    <property type="term" value="F:protein serine/threonine kinase activity"/>
    <property type="evidence" value="ECO:0007669"/>
    <property type="project" value="UniProtKB-KW"/>
</dbReference>
<evidence type="ECO:0000256" key="4">
    <source>
        <dbReference type="ARBA" id="ARBA00022527"/>
    </source>
</evidence>
<comment type="catalytic activity">
    <reaction evidence="14">
        <text>L-seryl-[protein] + ATP = O-phospho-L-seryl-[protein] + ADP + H(+)</text>
        <dbReference type="Rhea" id="RHEA:17989"/>
        <dbReference type="Rhea" id="RHEA-COMP:9863"/>
        <dbReference type="Rhea" id="RHEA-COMP:11604"/>
        <dbReference type="ChEBI" id="CHEBI:15378"/>
        <dbReference type="ChEBI" id="CHEBI:29999"/>
        <dbReference type="ChEBI" id="CHEBI:30616"/>
        <dbReference type="ChEBI" id="CHEBI:83421"/>
        <dbReference type="ChEBI" id="CHEBI:456216"/>
        <dbReference type="EC" id="2.7.11.1"/>
    </reaction>
</comment>
<dbReference type="PROSITE" id="PS00108">
    <property type="entry name" value="PROTEIN_KINASE_ST"/>
    <property type="match status" value="1"/>
</dbReference>
<dbReference type="SMART" id="SM00108">
    <property type="entry name" value="B_lectin"/>
    <property type="match status" value="1"/>
</dbReference>
<dbReference type="InterPro" id="IPR000719">
    <property type="entry name" value="Prot_kinase_dom"/>
</dbReference>
<keyword evidence="10" id="KW-1015">Disulfide bond</keyword>
<keyword evidence="5" id="KW-0808">Transferase</keyword>
<dbReference type="PANTHER" id="PTHR27002:SF1095">
    <property type="entry name" value="G-TYPE LECTIN S-RECEPTOR-LIKE SERINE_THREONINE-PROTEIN KINASE RKS1"/>
    <property type="match status" value="1"/>
</dbReference>
<evidence type="ECO:0000256" key="1">
    <source>
        <dbReference type="ARBA" id="ARBA00004251"/>
    </source>
</evidence>
<feature type="binding site" evidence="15">
    <location>
        <position position="681"/>
    </location>
    <ligand>
        <name>ATP</name>
        <dbReference type="ChEBI" id="CHEBI:30616"/>
    </ligand>
</feature>
<dbReference type="HOGENOM" id="CLU_000288_116_4_1"/>
<feature type="domain" description="Apple" evidence="18">
    <location>
        <begin position="481"/>
        <end position="566"/>
    </location>
</feature>
<dbReference type="PROSITE" id="PS50927">
    <property type="entry name" value="BULB_LECTIN"/>
    <property type="match status" value="1"/>
</dbReference>
<keyword evidence="20" id="KW-1185">Reference proteome</keyword>
<dbReference type="FunFam" id="3.30.200.20:FF:000402">
    <property type="entry name" value="Serine/threonine-protein kinase"/>
    <property type="match status" value="1"/>
</dbReference>
<dbReference type="SMART" id="SM00220">
    <property type="entry name" value="S_TKc"/>
    <property type="match status" value="1"/>
</dbReference>
<dbReference type="STRING" id="77586.A0A0D9XGI2"/>
<sequence>MAPEYAMEGIFSTKSDVYSFGVLLLEVVTGIRRSSTSNIMNFPNLIIYAWNMWKEGKTKDLADSLIIDSCLLDEVLLCIHVALLCVQENPNDRPLMSSTVVILENGSSTALPAPSRPAYFAYRSDELEHSRENIQNSMNTFTLTNIEGRVLLLLLPPPCAPDDRLVPGKPLSPDSTVIVSDGGAFALGFFSPSNSTPTKLYLGIWYNDIPERTVVWVANRESPVTNGTTLSLTNSSNLVLSDADGRVRWTINVTTTGAAAGTGSVTAVLMNTGNLVVRSPNGTVLWQSFEHPTDTFLPGMKLKITYATRVSDQLVSWNGPGDPSPGSFSYGADPATFLQVFLRNGTRVLMRDGPWAGYTVDSQYQTNTSAIVFLAIVRTDEEIYMTFTVADGAPHTRFVLTYAGKYQLQRWNATFSAWVVLQEWPNECDAYDFCGSYGYCDSTAVPVATCRCLEGFEPASPAEWSGGRFESGCRRKEAVQCSDRFLAVPGMQSPDKFVLVANKTLEGCAAECTGNCSCVAYAYADLSNSRSKGDTTRCLVWSGDLIDTGKVGEGALGSDTLYLRLAGLDAGGRKKSNAVKIVPPVLASSILILICVYSAWLKIKACKKRNREKHNNQFLYGTSASEEVGEGNPVQDLEFPSVRFEDIALATNNFSEAYKIGQGGFGKVYKGMLGGQEVAVKRLSRNSQQGTHEFRNEVILIAKLQHRNLVRILGCCVERDEKLLIYEYLPNKSLDAILFDGSRKLLLDWTMRFNIIKGVARGLLYLHQDSRLTIVHRDLKAGNVLLDADMKPKIADFGMARIFGDNQQNANTQRVVGTYGYMAPEYAMEGIFSTKSDVYSFGVLLLEVLTGIRRSSTSNIMAFPNLIIYAWNMWKEGKTMDLADSSIIDNCLLDEVLLCIHVALLCVQENPNDRPSMSSTVFILENGSSTALPAPLCPAYAYKSDELERSTENINSMNSFTLTKIEGR</sequence>
<keyword evidence="9 15" id="KW-0067">ATP-binding</keyword>
<dbReference type="InterPro" id="IPR001480">
    <property type="entry name" value="Bulb-type_lectin_dom"/>
</dbReference>
<comment type="subcellular location">
    <subcellularLocation>
        <location evidence="1">Cell membrane</location>
        <topology evidence="1">Single-pass type I membrane protein</topology>
    </subcellularLocation>
</comment>
<keyword evidence="8" id="KW-0418">Kinase</keyword>
<organism evidence="19 20">
    <name type="scientific">Leersia perrieri</name>
    <dbReference type="NCBI Taxonomy" id="77586"/>
    <lineage>
        <taxon>Eukaryota</taxon>
        <taxon>Viridiplantae</taxon>
        <taxon>Streptophyta</taxon>
        <taxon>Embryophyta</taxon>
        <taxon>Tracheophyta</taxon>
        <taxon>Spermatophyta</taxon>
        <taxon>Magnoliopsida</taxon>
        <taxon>Liliopsida</taxon>
        <taxon>Poales</taxon>
        <taxon>Poaceae</taxon>
        <taxon>BOP clade</taxon>
        <taxon>Oryzoideae</taxon>
        <taxon>Oryzeae</taxon>
        <taxon>Oryzinae</taxon>
        <taxon>Leersia</taxon>
    </lineage>
</organism>
<evidence type="ECO:0000256" key="15">
    <source>
        <dbReference type="PROSITE-ProRule" id="PRU10141"/>
    </source>
</evidence>
<proteinExistence type="predicted"/>
<dbReference type="Pfam" id="PF01453">
    <property type="entry name" value="B_lectin"/>
    <property type="match status" value="1"/>
</dbReference>
<dbReference type="InterPro" id="IPR036426">
    <property type="entry name" value="Bulb-type_lectin_dom_sf"/>
</dbReference>
<dbReference type="FunFam" id="2.90.10.10:FF:000019">
    <property type="entry name" value="Serine/threonine-protein kinase"/>
    <property type="match status" value="1"/>
</dbReference>
<evidence type="ECO:0000256" key="3">
    <source>
        <dbReference type="ARBA" id="ARBA00022475"/>
    </source>
</evidence>
<keyword evidence="6" id="KW-0732">Signal</keyword>
<evidence type="ECO:0000256" key="9">
    <source>
        <dbReference type="ARBA" id="ARBA00022840"/>
    </source>
</evidence>
<dbReference type="PROSITE" id="PS50011">
    <property type="entry name" value="PROTEIN_KINASE_DOM"/>
    <property type="match status" value="1"/>
</dbReference>
<dbReference type="SUPFAM" id="SSF56112">
    <property type="entry name" value="Protein kinase-like (PK-like)"/>
    <property type="match status" value="2"/>
</dbReference>
<dbReference type="eggNOG" id="ENOG502SGW3">
    <property type="taxonomic scope" value="Eukaryota"/>
</dbReference>
<evidence type="ECO:0000256" key="14">
    <source>
        <dbReference type="ARBA" id="ARBA00048679"/>
    </source>
</evidence>
<reference evidence="19" key="3">
    <citation type="submission" date="2015-04" db="UniProtKB">
        <authorList>
            <consortium name="EnsemblPlants"/>
        </authorList>
    </citation>
    <scope>IDENTIFICATION</scope>
</reference>
<dbReference type="EC" id="2.7.11.1" evidence="2"/>
<dbReference type="EnsemblPlants" id="LPERR09G14850.1">
    <property type="protein sequence ID" value="LPERR09G14850.1"/>
    <property type="gene ID" value="LPERR09G14850"/>
</dbReference>
<dbReference type="CDD" id="cd00028">
    <property type="entry name" value="B_lectin"/>
    <property type="match status" value="1"/>
</dbReference>
<dbReference type="InterPro" id="IPR003609">
    <property type="entry name" value="Pan_app"/>
</dbReference>
<evidence type="ECO:0000259" key="17">
    <source>
        <dbReference type="PROSITE" id="PS50927"/>
    </source>
</evidence>
<dbReference type="InterPro" id="IPR017441">
    <property type="entry name" value="Protein_kinase_ATP_BS"/>
</dbReference>
<dbReference type="AlphaFoldDB" id="A0A0D9XGI2"/>
<dbReference type="InterPro" id="IPR008271">
    <property type="entry name" value="Ser/Thr_kinase_AS"/>
</dbReference>
<dbReference type="CDD" id="cd14066">
    <property type="entry name" value="STKc_IRAK"/>
    <property type="match status" value="1"/>
</dbReference>
<dbReference type="InterPro" id="IPR000858">
    <property type="entry name" value="S_locus_glycoprot_dom"/>
</dbReference>
<keyword evidence="3" id="KW-0472">Membrane</keyword>
<keyword evidence="4" id="KW-0723">Serine/threonine-protein kinase</keyword>
<keyword evidence="12" id="KW-0325">Glycoprotein</keyword>
<dbReference type="PROSITE" id="PS50948">
    <property type="entry name" value="PAN"/>
    <property type="match status" value="1"/>
</dbReference>
<dbReference type="GO" id="GO:0005524">
    <property type="term" value="F:ATP binding"/>
    <property type="evidence" value="ECO:0007669"/>
    <property type="project" value="UniProtKB-UniRule"/>
</dbReference>
<dbReference type="Pfam" id="PF00954">
    <property type="entry name" value="S_locus_glycop"/>
    <property type="match status" value="1"/>
</dbReference>
<protein>
    <recommendedName>
        <fullName evidence="2">non-specific serine/threonine protein kinase</fullName>
        <ecNumber evidence="2">2.7.11.1</ecNumber>
    </recommendedName>
</protein>
<dbReference type="Gene3D" id="2.90.10.10">
    <property type="entry name" value="Bulb-type lectin domain"/>
    <property type="match status" value="1"/>
</dbReference>
<dbReference type="GO" id="GO:0005886">
    <property type="term" value="C:plasma membrane"/>
    <property type="evidence" value="ECO:0007669"/>
    <property type="project" value="UniProtKB-SubCell"/>
</dbReference>
<dbReference type="FunFam" id="1.10.510.10:FF:001722">
    <property type="entry name" value="G-type lectin S-receptor-like serine/threonine-protein kinase B120"/>
    <property type="match status" value="1"/>
</dbReference>
<reference evidence="20" key="2">
    <citation type="submission" date="2013-12" db="EMBL/GenBank/DDBJ databases">
        <authorList>
            <person name="Yu Y."/>
            <person name="Lee S."/>
            <person name="de Baynast K."/>
            <person name="Wissotski M."/>
            <person name="Liu L."/>
            <person name="Talag J."/>
            <person name="Goicoechea J."/>
            <person name="Angelova A."/>
            <person name="Jetty R."/>
            <person name="Kudrna D."/>
            <person name="Golser W."/>
            <person name="Rivera L."/>
            <person name="Zhang J."/>
            <person name="Wing R."/>
        </authorList>
    </citation>
    <scope>NUCLEOTIDE SEQUENCE</scope>
</reference>
<evidence type="ECO:0000256" key="13">
    <source>
        <dbReference type="ARBA" id="ARBA00047899"/>
    </source>
</evidence>
<evidence type="ECO:0000256" key="12">
    <source>
        <dbReference type="ARBA" id="ARBA00023180"/>
    </source>
</evidence>
<evidence type="ECO:0000256" key="6">
    <source>
        <dbReference type="ARBA" id="ARBA00022729"/>
    </source>
</evidence>
<dbReference type="SMART" id="SM00473">
    <property type="entry name" value="PAN_AP"/>
    <property type="match status" value="1"/>
</dbReference>
<evidence type="ECO:0000256" key="7">
    <source>
        <dbReference type="ARBA" id="ARBA00022741"/>
    </source>
</evidence>
<evidence type="ECO:0000259" key="16">
    <source>
        <dbReference type="PROSITE" id="PS50011"/>
    </source>
</evidence>
<dbReference type="PANTHER" id="PTHR27002">
    <property type="entry name" value="RECEPTOR-LIKE SERINE/THREONINE-PROTEIN KINASE SD1-8"/>
    <property type="match status" value="1"/>
</dbReference>
<keyword evidence="3" id="KW-1003">Cell membrane</keyword>
<dbReference type="SUPFAM" id="SSF51110">
    <property type="entry name" value="alpha-D-mannose-specific plant lectins"/>
    <property type="match status" value="1"/>
</dbReference>
<name>A0A0D9XGI2_9ORYZ</name>
<dbReference type="InterPro" id="IPR001245">
    <property type="entry name" value="Ser-Thr/Tyr_kinase_cat_dom"/>
</dbReference>
<dbReference type="CDD" id="cd01098">
    <property type="entry name" value="PAN_AP_plant"/>
    <property type="match status" value="1"/>
</dbReference>
<dbReference type="Pfam" id="PF08276">
    <property type="entry name" value="PAN_2"/>
    <property type="match status" value="1"/>
</dbReference>
<dbReference type="Pfam" id="PF07714">
    <property type="entry name" value="PK_Tyr_Ser-Thr"/>
    <property type="match status" value="2"/>
</dbReference>
<evidence type="ECO:0000313" key="19">
    <source>
        <dbReference type="EnsemblPlants" id="LPERR09G14850.1"/>
    </source>
</evidence>